<evidence type="ECO:0000256" key="2">
    <source>
        <dbReference type="ARBA" id="ARBA00023125"/>
    </source>
</evidence>
<gene>
    <name evidence="5" type="ORF">A2V47_05410</name>
</gene>
<dbReference type="SUPFAM" id="SSF46785">
    <property type="entry name" value="Winged helix' DNA-binding domain"/>
    <property type="match status" value="1"/>
</dbReference>
<dbReference type="Proteomes" id="UP000177701">
    <property type="component" value="Unassembled WGS sequence"/>
</dbReference>
<dbReference type="GO" id="GO:0003700">
    <property type="term" value="F:DNA-binding transcription factor activity"/>
    <property type="evidence" value="ECO:0007669"/>
    <property type="project" value="InterPro"/>
</dbReference>
<evidence type="ECO:0000313" key="5">
    <source>
        <dbReference type="EMBL" id="OGD17219.1"/>
    </source>
</evidence>
<dbReference type="STRING" id="1797291.A2V47_05410"/>
<dbReference type="Pfam" id="PF07729">
    <property type="entry name" value="FCD"/>
    <property type="match status" value="1"/>
</dbReference>
<evidence type="ECO:0000313" key="6">
    <source>
        <dbReference type="Proteomes" id="UP000177701"/>
    </source>
</evidence>
<evidence type="ECO:0000256" key="1">
    <source>
        <dbReference type="ARBA" id="ARBA00023015"/>
    </source>
</evidence>
<name>A0A1F5AFE0_9BACT</name>
<keyword evidence="2" id="KW-0238">DNA-binding</keyword>
<dbReference type="InterPro" id="IPR008920">
    <property type="entry name" value="TF_FadR/GntR_C"/>
</dbReference>
<dbReference type="AlphaFoldDB" id="A0A1F5AFE0"/>
<accession>A0A1F5AFE0</accession>
<comment type="caution">
    <text evidence="5">The sequence shown here is derived from an EMBL/GenBank/DDBJ whole genome shotgun (WGS) entry which is preliminary data.</text>
</comment>
<proteinExistence type="predicted"/>
<dbReference type="InterPro" id="IPR036390">
    <property type="entry name" value="WH_DNA-bd_sf"/>
</dbReference>
<dbReference type="Pfam" id="PF00392">
    <property type="entry name" value="GntR"/>
    <property type="match status" value="1"/>
</dbReference>
<dbReference type="InterPro" id="IPR011711">
    <property type="entry name" value="GntR_C"/>
</dbReference>
<dbReference type="EMBL" id="MEYH01000013">
    <property type="protein sequence ID" value="OGD17219.1"/>
    <property type="molecule type" value="Genomic_DNA"/>
</dbReference>
<dbReference type="InterPro" id="IPR000524">
    <property type="entry name" value="Tscrpt_reg_HTH_GntR"/>
</dbReference>
<dbReference type="Gene3D" id="1.20.120.530">
    <property type="entry name" value="GntR ligand-binding domain-like"/>
    <property type="match status" value="1"/>
</dbReference>
<dbReference type="SMART" id="SM00345">
    <property type="entry name" value="HTH_GNTR"/>
    <property type="match status" value="1"/>
</dbReference>
<evidence type="ECO:0000259" key="4">
    <source>
        <dbReference type="SMART" id="SM00345"/>
    </source>
</evidence>
<protein>
    <recommendedName>
        <fullName evidence="4">HTH gntR-type domain-containing protein</fullName>
    </recommendedName>
</protein>
<dbReference type="InterPro" id="IPR036388">
    <property type="entry name" value="WH-like_DNA-bd_sf"/>
</dbReference>
<dbReference type="Gene3D" id="1.10.10.10">
    <property type="entry name" value="Winged helix-like DNA-binding domain superfamily/Winged helix DNA-binding domain"/>
    <property type="match status" value="1"/>
</dbReference>
<organism evidence="5 6">
    <name type="scientific">Candidatus Sediminicultor quintus</name>
    <dbReference type="NCBI Taxonomy" id="1797291"/>
    <lineage>
        <taxon>Bacteria</taxon>
        <taxon>Pseudomonadati</taxon>
        <taxon>Atribacterota</taxon>
        <taxon>Candidatus Phoenicimicrobiia</taxon>
        <taxon>Candidatus Pheonicimicrobiales</taxon>
        <taxon>Candidatus Phoenicimicrobiaceae</taxon>
        <taxon>Candidatus Sediminicultor</taxon>
    </lineage>
</organism>
<sequence length="218" mass="25894">MNEVRKIEKEFLSEKAYRLIKNKVSSSNDQHLSIRKISKEFNMGYSPIREACQRLHQEGLLEGLAGVGYFIPQIEMKSIIEIFEVRKIVEKHVFKEVFDSLTDEHLTALSDYTTKEVNSLQQKDIKGFHKYDKKFHMLFFELYNNSVLLNLMKNVMDKYFICSYKTLNSINKKGNVDAIEEHESIIKYIKQKNKQRAIIELMKHIHHSEERIKKGYYH</sequence>
<dbReference type="PANTHER" id="PTHR43537:SF24">
    <property type="entry name" value="GLUCONATE OPERON TRANSCRIPTIONAL REPRESSOR"/>
    <property type="match status" value="1"/>
</dbReference>
<reference evidence="5 6" key="1">
    <citation type="journal article" date="2016" name="Nat. Commun.">
        <title>Thousands of microbial genomes shed light on interconnected biogeochemical processes in an aquifer system.</title>
        <authorList>
            <person name="Anantharaman K."/>
            <person name="Brown C.T."/>
            <person name="Hug L.A."/>
            <person name="Sharon I."/>
            <person name="Castelle C.J."/>
            <person name="Probst A.J."/>
            <person name="Thomas B.C."/>
            <person name="Singh A."/>
            <person name="Wilkins M.J."/>
            <person name="Karaoz U."/>
            <person name="Brodie E.L."/>
            <person name="Williams K.H."/>
            <person name="Hubbard S.S."/>
            <person name="Banfield J.F."/>
        </authorList>
    </citation>
    <scope>NUCLEOTIDE SEQUENCE [LARGE SCALE GENOMIC DNA]</scope>
</reference>
<keyword evidence="1" id="KW-0805">Transcription regulation</keyword>
<dbReference type="PANTHER" id="PTHR43537">
    <property type="entry name" value="TRANSCRIPTIONAL REGULATOR, GNTR FAMILY"/>
    <property type="match status" value="1"/>
</dbReference>
<evidence type="ECO:0000256" key="3">
    <source>
        <dbReference type="ARBA" id="ARBA00023163"/>
    </source>
</evidence>
<feature type="domain" description="HTH gntR-type" evidence="4">
    <location>
        <begin position="16"/>
        <end position="71"/>
    </location>
</feature>
<dbReference type="GO" id="GO:0003677">
    <property type="term" value="F:DNA binding"/>
    <property type="evidence" value="ECO:0007669"/>
    <property type="project" value="UniProtKB-KW"/>
</dbReference>
<keyword evidence="3" id="KW-0804">Transcription</keyword>
<dbReference type="SUPFAM" id="SSF48008">
    <property type="entry name" value="GntR ligand-binding domain-like"/>
    <property type="match status" value="1"/>
</dbReference>